<gene>
    <name evidence="2" type="ORF">IDM40_17770</name>
</gene>
<name>A0ABR9P9L3_9ACTN</name>
<proteinExistence type="predicted"/>
<accession>A0ABR9P9L3</accession>
<protein>
    <recommendedName>
        <fullName evidence="4">PucR C-terminal helix-turn-helix domain-containing protein</fullName>
    </recommendedName>
</protein>
<dbReference type="Gene3D" id="1.10.10.2840">
    <property type="entry name" value="PucR C-terminal helix-turn-helix domain"/>
    <property type="match status" value="1"/>
</dbReference>
<evidence type="ECO:0000256" key="1">
    <source>
        <dbReference type="SAM" id="MobiDB-lite"/>
    </source>
</evidence>
<dbReference type="InterPro" id="IPR042070">
    <property type="entry name" value="PucR_C-HTH_sf"/>
</dbReference>
<evidence type="ECO:0008006" key="4">
    <source>
        <dbReference type="Google" id="ProtNLM"/>
    </source>
</evidence>
<dbReference type="Proteomes" id="UP000806528">
    <property type="component" value="Unassembled WGS sequence"/>
</dbReference>
<evidence type="ECO:0000313" key="3">
    <source>
        <dbReference type="Proteomes" id="UP000806528"/>
    </source>
</evidence>
<comment type="caution">
    <text evidence="2">The sequence shown here is derived from an EMBL/GenBank/DDBJ whole genome shotgun (WGS) entry which is preliminary data.</text>
</comment>
<sequence length="336" mass="35354">MERLVGHLRSVDPEASESLRIVEYFDVLLKRGAGVDGLLRGAAVLSGTVAGAEVRGRVSRRGPEGGVPDDAPGARCSSRRSGEGWSVWLERGGDALADDEMIVERLALGVELLEARRRPAGGLETVIDAESPVAERTKVLARLHLRAASPVRIIATPADAPEFGAPTATVPTPYGLLRATLDTADPSAPGEAVSPAGPAGLGTRVRADRAPESWEAAVVALRLADGTDPVVDASYLGGLLLVARGHDPRSPHEDVVALARLDPRAAHILRVLVESESMRSAAAALGTHHSTVQARHEALTRALGYDPRTPLGKIRYVTAELLLRLTDPAYLPASDG</sequence>
<dbReference type="EMBL" id="JADBGI010000015">
    <property type="protein sequence ID" value="MBE3000537.1"/>
    <property type="molecule type" value="Genomic_DNA"/>
</dbReference>
<reference evidence="2 3" key="1">
    <citation type="submission" date="2020-09" db="EMBL/GenBank/DDBJ databases">
        <title>Diversity and distribution of actinomycetes associated with coral in the coast of Hainan.</title>
        <authorList>
            <person name="Li F."/>
        </authorList>
    </citation>
    <scope>NUCLEOTIDE SEQUENCE [LARGE SCALE GENOMIC DNA]</scope>
    <source>
        <strain evidence="2 3">HNM0947</strain>
    </source>
</reference>
<dbReference type="RefSeq" id="WP_193123133.1">
    <property type="nucleotide sequence ID" value="NZ_JADBGI010000015.1"/>
</dbReference>
<feature type="region of interest" description="Disordered" evidence="1">
    <location>
        <begin position="57"/>
        <end position="78"/>
    </location>
</feature>
<keyword evidence="3" id="KW-1185">Reference proteome</keyword>
<organism evidence="2 3">
    <name type="scientific">Nocardiopsis coralli</name>
    <dbReference type="NCBI Taxonomy" id="2772213"/>
    <lineage>
        <taxon>Bacteria</taxon>
        <taxon>Bacillati</taxon>
        <taxon>Actinomycetota</taxon>
        <taxon>Actinomycetes</taxon>
        <taxon>Streptosporangiales</taxon>
        <taxon>Nocardiopsidaceae</taxon>
        <taxon>Nocardiopsis</taxon>
    </lineage>
</organism>
<evidence type="ECO:0000313" key="2">
    <source>
        <dbReference type="EMBL" id="MBE3000537.1"/>
    </source>
</evidence>